<dbReference type="EMBL" id="NPDP01000002">
    <property type="protein sequence ID" value="PJZ31552.1"/>
    <property type="molecule type" value="Genomic_DNA"/>
</dbReference>
<evidence type="ECO:0000313" key="2">
    <source>
        <dbReference type="Proteomes" id="UP000231919"/>
    </source>
</evidence>
<name>A0ABX4NDX8_9LEPT</name>
<evidence type="ECO:0000313" key="1">
    <source>
        <dbReference type="EMBL" id="PJZ31552.1"/>
    </source>
</evidence>
<proteinExistence type="predicted"/>
<accession>A0ABX4NDX8</accession>
<comment type="caution">
    <text evidence="1">The sequence shown here is derived from an EMBL/GenBank/DDBJ whole genome shotgun (WGS) entry which is preliminary data.</text>
</comment>
<sequence>MKNLYSELRSRLFTEDFSELIEALRDFKEGGGRKNLACAVLKELREDPELAKYEDRLLELMDLLDDFCLPHLRIWKIEESPD</sequence>
<keyword evidence="2" id="KW-1185">Reference proteome</keyword>
<gene>
    <name evidence="1" type="ORF">CH378_01785</name>
</gene>
<protein>
    <submittedName>
        <fullName evidence="1">Uncharacterized protein</fullName>
    </submittedName>
</protein>
<dbReference type="RefSeq" id="WP_100754706.1">
    <property type="nucleotide sequence ID" value="NZ_NPDP01000002.1"/>
</dbReference>
<organism evidence="1 2">
    <name type="scientific">Leptospira kmetyi</name>
    <dbReference type="NCBI Taxonomy" id="408139"/>
    <lineage>
        <taxon>Bacteria</taxon>
        <taxon>Pseudomonadati</taxon>
        <taxon>Spirochaetota</taxon>
        <taxon>Spirochaetia</taxon>
        <taxon>Leptospirales</taxon>
        <taxon>Leptospiraceae</taxon>
        <taxon>Leptospira</taxon>
    </lineage>
</organism>
<reference evidence="1 2" key="1">
    <citation type="submission" date="2017-07" db="EMBL/GenBank/DDBJ databases">
        <title>Leptospira spp. isolated from tropical soils.</title>
        <authorList>
            <person name="Thibeaux R."/>
            <person name="Iraola G."/>
            <person name="Ferres I."/>
            <person name="Bierque E."/>
            <person name="Girault D."/>
            <person name="Soupe-Gilbert M.-E."/>
            <person name="Picardeau M."/>
            <person name="Goarant C."/>
        </authorList>
    </citation>
    <scope>NUCLEOTIDE SEQUENCE [LARGE SCALE GENOMIC DNA]</scope>
    <source>
        <strain evidence="1 2">JW2-C-B1</strain>
    </source>
</reference>
<dbReference type="Proteomes" id="UP000231919">
    <property type="component" value="Unassembled WGS sequence"/>
</dbReference>